<feature type="transmembrane region" description="Helical" evidence="2">
    <location>
        <begin position="218"/>
        <end position="239"/>
    </location>
</feature>
<dbReference type="Gene3D" id="1.20.1530.20">
    <property type="match status" value="1"/>
</dbReference>
<evidence type="ECO:0000313" key="4">
    <source>
        <dbReference type="Proteomes" id="UP000236333"/>
    </source>
</evidence>
<feature type="transmembrane region" description="Helical" evidence="2">
    <location>
        <begin position="251"/>
        <end position="269"/>
    </location>
</feature>
<keyword evidence="2" id="KW-0812">Transmembrane</keyword>
<evidence type="ECO:0000313" key="3">
    <source>
        <dbReference type="EMBL" id="PNH11236.1"/>
    </source>
</evidence>
<proteinExistence type="predicted"/>
<feature type="transmembrane region" description="Helical" evidence="2">
    <location>
        <begin position="47"/>
        <end position="69"/>
    </location>
</feature>
<feature type="compositionally biased region" description="Basic and acidic residues" evidence="1">
    <location>
        <begin position="446"/>
        <end position="466"/>
    </location>
</feature>
<feature type="transmembrane region" description="Helical" evidence="2">
    <location>
        <begin position="318"/>
        <end position="340"/>
    </location>
</feature>
<comment type="caution">
    <text evidence="3">The sequence shown here is derived from an EMBL/GenBank/DDBJ whole genome shotgun (WGS) entry which is preliminary data.</text>
</comment>
<dbReference type="InterPro" id="IPR038770">
    <property type="entry name" value="Na+/solute_symporter_sf"/>
</dbReference>
<feature type="region of interest" description="Disordered" evidence="1">
    <location>
        <begin position="385"/>
        <end position="466"/>
    </location>
</feature>
<feature type="transmembrane region" description="Helical" evidence="2">
    <location>
        <begin position="148"/>
        <end position="168"/>
    </location>
</feature>
<name>A0A2J8AFF4_9CHLO</name>
<dbReference type="GO" id="GO:0005886">
    <property type="term" value="C:plasma membrane"/>
    <property type="evidence" value="ECO:0007669"/>
    <property type="project" value="TreeGrafter"/>
</dbReference>
<feature type="transmembrane region" description="Helical" evidence="2">
    <location>
        <begin position="346"/>
        <end position="368"/>
    </location>
</feature>
<dbReference type="PANTHER" id="PTHR18640:SF5">
    <property type="entry name" value="SODIUM_BILE ACID COTRANSPORTER 7"/>
    <property type="match status" value="1"/>
</dbReference>
<feature type="transmembrane region" description="Helical" evidence="2">
    <location>
        <begin position="180"/>
        <end position="198"/>
    </location>
</feature>
<evidence type="ECO:0000256" key="2">
    <source>
        <dbReference type="SAM" id="Phobius"/>
    </source>
</evidence>
<feature type="transmembrane region" description="Helical" evidence="2">
    <location>
        <begin position="81"/>
        <end position="102"/>
    </location>
</feature>
<keyword evidence="4" id="KW-1185">Reference proteome</keyword>
<gene>
    <name evidence="3" type="ORF">TSOC_001925</name>
</gene>
<dbReference type="AlphaFoldDB" id="A0A2J8AFF4"/>
<dbReference type="PANTHER" id="PTHR18640">
    <property type="entry name" value="SOLUTE CARRIER FAMILY 10 MEMBER 7"/>
    <property type="match status" value="1"/>
</dbReference>
<accession>A0A2J8AFF4</accession>
<dbReference type="Pfam" id="PF13593">
    <property type="entry name" value="SBF_like"/>
    <property type="match status" value="1"/>
</dbReference>
<keyword evidence="2" id="KW-0472">Membrane</keyword>
<keyword evidence="2" id="KW-1133">Transmembrane helix</keyword>
<reference evidence="3 4" key="1">
    <citation type="journal article" date="2017" name="Mol. Biol. Evol.">
        <title>The 4-celled Tetrabaena socialis nuclear genome reveals the essential components for genetic control of cell number at the origin of multicellularity in the volvocine lineage.</title>
        <authorList>
            <person name="Featherston J."/>
            <person name="Arakaki Y."/>
            <person name="Hanschen E.R."/>
            <person name="Ferris P.J."/>
            <person name="Michod R.E."/>
            <person name="Olson B.J.S.C."/>
            <person name="Nozaki H."/>
            <person name="Durand P.M."/>
        </authorList>
    </citation>
    <scope>NUCLEOTIDE SEQUENCE [LARGE SCALE GENOMIC DNA]</scope>
    <source>
        <strain evidence="3 4">NIES-571</strain>
    </source>
</reference>
<dbReference type="EMBL" id="PGGS01000034">
    <property type="protein sequence ID" value="PNH11236.1"/>
    <property type="molecule type" value="Genomic_DNA"/>
</dbReference>
<dbReference type="Proteomes" id="UP000236333">
    <property type="component" value="Unassembled WGS sequence"/>
</dbReference>
<feature type="transmembrane region" description="Helical" evidence="2">
    <location>
        <begin position="114"/>
        <end position="136"/>
    </location>
</feature>
<protein>
    <submittedName>
        <fullName evidence="3">Sodium/bile acid cotransporter 7</fullName>
    </submittedName>
</protein>
<organism evidence="3 4">
    <name type="scientific">Tetrabaena socialis</name>
    <dbReference type="NCBI Taxonomy" id="47790"/>
    <lineage>
        <taxon>Eukaryota</taxon>
        <taxon>Viridiplantae</taxon>
        <taxon>Chlorophyta</taxon>
        <taxon>core chlorophytes</taxon>
        <taxon>Chlorophyceae</taxon>
        <taxon>CS clade</taxon>
        <taxon>Chlamydomonadales</taxon>
        <taxon>Tetrabaenaceae</taxon>
        <taxon>Tetrabaena</taxon>
    </lineage>
</organism>
<evidence type="ECO:0000256" key="1">
    <source>
        <dbReference type="SAM" id="MobiDB-lite"/>
    </source>
</evidence>
<feature type="transmembrane region" description="Helical" evidence="2">
    <location>
        <begin position="281"/>
        <end position="306"/>
    </location>
</feature>
<dbReference type="InterPro" id="IPR016833">
    <property type="entry name" value="Put_Na-Bile_cotransptr"/>
</dbReference>
<sequence>MALLKPAEPAPEGALDKPAVAPVGALDKEPAAPAAPEPRALRVLRGIWDLICEHWFILGLGFAIGFAAAVPDFGRNGGWVAAQWSIKYGAVIVIFFLSGCSLKTKALVTAAARVHFHLFIQFICLVLTPAIGYGIARALMESGIDRNLVNGLVVAMAMPTTISTNVVFTKQSGGNEAAALINAVIGNIIGIFISPAWLTLYLGESGQAPYGDVIKQLAVTIIAPLIVGQLFQFFLPALVKWAQDRVNFGKIGNVMIILLVWNTFCNTFHKKVELGAGSWVPMLFLEIGLFLSFSAMCLALGTFAPLKRLFKLDKPDAVAVIMCGSTKTLALGMPLITVLYGKTSFAGIISLPLLIYHATQCLLGSLMIKHLKQWVNDEKRPGAWPASCVPPTGPDPAAGPDEEAPFNSAAPEKSTGRANGAAVAPPADDRVASGGGKDAAAAEHWLPPERVHPGTADPERGQAPRS</sequence>
<dbReference type="OrthoDB" id="188035at2759"/>